<evidence type="ECO:0000256" key="6">
    <source>
        <dbReference type="ARBA" id="ARBA00022884"/>
    </source>
</evidence>
<evidence type="ECO:0000256" key="9">
    <source>
        <dbReference type="ARBA" id="ARBA00035213"/>
    </source>
</evidence>
<dbReference type="GO" id="GO:0006412">
    <property type="term" value="P:translation"/>
    <property type="evidence" value="ECO:0007669"/>
    <property type="project" value="InterPro"/>
</dbReference>
<dbReference type="RefSeq" id="YP_009550729.1">
    <property type="nucleotide sequence ID" value="NC_040297.1"/>
</dbReference>
<dbReference type="PANTHER" id="PTHR11229">
    <property type="entry name" value="50S RIBOSOMAL PROTEIN L3"/>
    <property type="match status" value="1"/>
</dbReference>
<dbReference type="GO" id="GO:0022625">
    <property type="term" value="C:cytosolic large ribosomal subunit"/>
    <property type="evidence" value="ECO:0007669"/>
    <property type="project" value="TreeGrafter"/>
</dbReference>
<dbReference type="GeneID" id="38947802"/>
<evidence type="ECO:0000256" key="5">
    <source>
        <dbReference type="ARBA" id="ARBA00022730"/>
    </source>
</evidence>
<evidence type="ECO:0000256" key="7">
    <source>
        <dbReference type="ARBA" id="ARBA00022980"/>
    </source>
</evidence>
<dbReference type="AlphaFoldDB" id="A0A451FMM7"/>
<dbReference type="FunFam" id="2.40.30.10:FF:000065">
    <property type="entry name" value="50S ribosomal protein L3, chloroplastic"/>
    <property type="match status" value="1"/>
</dbReference>
<keyword evidence="7 12" id="KW-0689">Ribosomal protein</keyword>
<dbReference type="InterPro" id="IPR009000">
    <property type="entry name" value="Transl_B-barrel_sf"/>
</dbReference>
<keyword evidence="12" id="KW-0934">Plastid</keyword>
<evidence type="ECO:0000256" key="3">
    <source>
        <dbReference type="ARBA" id="ARBA00006540"/>
    </source>
</evidence>
<dbReference type="Gene3D" id="2.40.30.10">
    <property type="entry name" value="Translation factors"/>
    <property type="match status" value="1"/>
</dbReference>
<dbReference type="InterPro" id="IPR000597">
    <property type="entry name" value="Ribosomal_uL3"/>
</dbReference>
<evidence type="ECO:0000256" key="2">
    <source>
        <dbReference type="ARBA" id="ARBA00004229"/>
    </source>
</evidence>
<keyword evidence="8" id="KW-0687">Ribonucleoprotein</keyword>
<dbReference type="HAMAP" id="MF_01325_B">
    <property type="entry name" value="Ribosomal_uL3_B"/>
    <property type="match status" value="1"/>
</dbReference>
<evidence type="ECO:0000256" key="4">
    <source>
        <dbReference type="ARBA" id="ARBA00011838"/>
    </source>
</evidence>
<accession>A0A451FMM7</accession>
<dbReference type="GO" id="GO:0003735">
    <property type="term" value="F:structural constituent of ribosome"/>
    <property type="evidence" value="ECO:0007669"/>
    <property type="project" value="InterPro"/>
</dbReference>
<keyword evidence="6" id="KW-0694">RNA-binding</keyword>
<comment type="subunit">
    <text evidence="4">Part of the 50S ribosomal subunit.</text>
</comment>
<evidence type="ECO:0000256" key="1">
    <source>
        <dbReference type="ARBA" id="ARBA00002570"/>
    </source>
</evidence>
<reference evidence="12" key="1">
    <citation type="journal article" date="2019" name="Genome Biol. Evol.">
        <title>Plastid Genomes and Proteins Illuminate the Evolution of Eustigmatophyte Algae and Their Bacterial Endosymbionts.</title>
        <authorList>
            <person name="Sevcikova T."/>
            <person name="Yurchenko T."/>
            <person name="Fawley K.P."/>
            <person name="Amaral R."/>
            <person name="Strnad H."/>
            <person name="Santos L.M."/>
            <person name="Fawley M.W."/>
            <person name="Elias M."/>
        </authorList>
    </citation>
    <scope>NUCLEOTIDE SEQUENCE</scope>
</reference>
<comment type="function">
    <text evidence="1">One of the primary rRNA binding proteins, it binds directly near the 3'-end of the 23S rRNA, where it nucleates assembly of the 50S subunit.</text>
</comment>
<dbReference type="GO" id="GO:0019843">
    <property type="term" value="F:rRNA binding"/>
    <property type="evidence" value="ECO:0007669"/>
    <property type="project" value="UniProtKB-KW"/>
</dbReference>
<dbReference type="GO" id="GO:0009507">
    <property type="term" value="C:chloroplast"/>
    <property type="evidence" value="ECO:0007669"/>
    <property type="project" value="UniProtKB-SubCell"/>
</dbReference>
<dbReference type="PANTHER" id="PTHR11229:SF16">
    <property type="entry name" value="LARGE RIBOSOMAL SUBUNIT PROTEIN UL3C"/>
    <property type="match status" value="1"/>
</dbReference>
<dbReference type="InterPro" id="IPR019927">
    <property type="entry name" value="Ribosomal_uL3_bac/org-type"/>
</dbReference>
<evidence type="ECO:0000256" key="11">
    <source>
        <dbReference type="SAM" id="MobiDB-lite"/>
    </source>
</evidence>
<comment type="similarity">
    <text evidence="3">Belongs to the universal ribosomal protein uL3 family.</text>
</comment>
<comment type="subcellular location">
    <subcellularLocation>
        <location evidence="2">Plastid</location>
        <location evidence="2">Chloroplast</location>
    </subcellularLocation>
</comment>
<gene>
    <name evidence="12" type="primary">rpl3</name>
</gene>
<proteinExistence type="inferred from homology"/>
<evidence type="ECO:0000313" key="12">
    <source>
        <dbReference type="EMBL" id="QAA11664.1"/>
    </source>
</evidence>
<evidence type="ECO:0000256" key="8">
    <source>
        <dbReference type="ARBA" id="ARBA00023274"/>
    </source>
</evidence>
<sequence>MSIGSIGVKVGMTQIFDEKNVCIPVTLIKVGPCIVTQIKTVDKDGYNAVQLGFGFDTDKPANLPMKGHLAKSGITNCQHLREYYIEKPEDFQTGQKFDITNFQSGQYVSIKGKSIGKGFSGTVKRYKFGRGPMSHGSKNHRAPGSIGAGTTPGRVFPGKRMAGRLGGKPVTIKRLPILRIDTNENVLVVKGSVPGKTGNLLNLIPCL</sequence>
<evidence type="ECO:0000256" key="10">
    <source>
        <dbReference type="ARBA" id="ARBA00035503"/>
    </source>
</evidence>
<dbReference type="SUPFAM" id="SSF50447">
    <property type="entry name" value="Translation proteins"/>
    <property type="match status" value="1"/>
</dbReference>
<dbReference type="NCBIfam" id="TIGR03625">
    <property type="entry name" value="L3_bact"/>
    <property type="match status" value="1"/>
</dbReference>
<protein>
    <recommendedName>
        <fullName evidence="9">Large ribosomal subunit protein uL3c</fullName>
    </recommendedName>
    <alternativeName>
        <fullName evidence="10">50S ribosomal protein L3, chloroplastic</fullName>
    </alternativeName>
</protein>
<dbReference type="FunFam" id="3.30.160.810:FF:000001">
    <property type="entry name" value="50S ribosomal protein L3"/>
    <property type="match status" value="1"/>
</dbReference>
<organism evidence="12">
    <name type="scientific">Eustigmatophyceae sp. Mont 10/10-1w</name>
    <dbReference type="NCBI Taxonomy" id="2506145"/>
    <lineage>
        <taxon>Eukaryota</taxon>
        <taxon>Sar</taxon>
        <taxon>Stramenopiles</taxon>
        <taxon>Ochrophyta</taxon>
        <taxon>Eustigmatophyceae</taxon>
    </lineage>
</organism>
<feature type="region of interest" description="Disordered" evidence="11">
    <location>
        <begin position="130"/>
        <end position="162"/>
    </location>
</feature>
<name>A0A451FMM7_9STRA</name>
<geneLocation type="plastid" evidence="12"/>
<dbReference type="Gene3D" id="3.30.160.810">
    <property type="match status" value="1"/>
</dbReference>
<dbReference type="EMBL" id="MK281455">
    <property type="protein sequence ID" value="QAA11664.1"/>
    <property type="molecule type" value="Genomic_DNA"/>
</dbReference>
<keyword evidence="5" id="KW-0699">rRNA-binding</keyword>
<dbReference type="Pfam" id="PF00297">
    <property type="entry name" value="Ribosomal_L3"/>
    <property type="match status" value="1"/>
</dbReference>